<dbReference type="RefSeq" id="WP_070068906.1">
    <property type="nucleotide sequence ID" value="NZ_MKKK01000005.1"/>
</dbReference>
<dbReference type="Proteomes" id="UP000185895">
    <property type="component" value="Unassembled WGS sequence"/>
</dbReference>
<reference evidence="5 6" key="1">
    <citation type="submission" date="2016-09" db="EMBL/GenBank/DDBJ databases">
        <authorList>
            <person name="Capua I."/>
            <person name="De Benedictis P."/>
            <person name="Joannis T."/>
            <person name="Lombin L.H."/>
            <person name="Cattoli G."/>
        </authorList>
    </citation>
    <scope>NUCLEOTIDE SEQUENCE [LARGE SCALE GENOMIC DNA]</scope>
    <source>
        <strain evidence="5 6">ANC 4671</strain>
    </source>
</reference>
<dbReference type="STRING" id="1262585.BJI46_08805"/>
<dbReference type="InterPro" id="IPR036388">
    <property type="entry name" value="WH-like_DNA-bd_sf"/>
</dbReference>
<keyword evidence="1" id="KW-0805">Transcription regulation</keyword>
<accession>A0A1E7REE2</accession>
<dbReference type="Gene3D" id="1.10.10.10">
    <property type="entry name" value="Winged helix-like DNA-binding domain superfamily/Winged helix DNA-binding domain"/>
    <property type="match status" value="1"/>
</dbReference>
<evidence type="ECO:0000256" key="1">
    <source>
        <dbReference type="ARBA" id="ARBA00023015"/>
    </source>
</evidence>
<dbReference type="PANTHER" id="PTHR33204:SF37">
    <property type="entry name" value="HTH-TYPE TRANSCRIPTIONAL REGULATOR YODB"/>
    <property type="match status" value="1"/>
</dbReference>
<evidence type="ECO:0000256" key="2">
    <source>
        <dbReference type="ARBA" id="ARBA00023125"/>
    </source>
</evidence>
<comment type="caution">
    <text evidence="5">The sequence shown here is derived from an EMBL/GenBank/DDBJ whole genome shotgun (WGS) entry which is preliminary data.</text>
</comment>
<evidence type="ECO:0000259" key="4">
    <source>
        <dbReference type="PROSITE" id="PS51118"/>
    </source>
</evidence>
<keyword evidence="2" id="KW-0238">DNA-binding</keyword>
<dbReference type="InterPro" id="IPR002577">
    <property type="entry name" value="HTH_HxlR"/>
</dbReference>
<dbReference type="EMBL" id="MKKK01000005">
    <property type="protein sequence ID" value="OEY97701.1"/>
    <property type="molecule type" value="Genomic_DNA"/>
</dbReference>
<organism evidence="5 6">
    <name type="scientific">Acinetobacter qingfengensis</name>
    <dbReference type="NCBI Taxonomy" id="1262585"/>
    <lineage>
        <taxon>Bacteria</taxon>
        <taxon>Pseudomonadati</taxon>
        <taxon>Pseudomonadota</taxon>
        <taxon>Gammaproteobacteria</taxon>
        <taxon>Moraxellales</taxon>
        <taxon>Moraxellaceae</taxon>
        <taxon>Acinetobacter</taxon>
    </lineage>
</organism>
<dbReference type="AlphaFoldDB" id="A0A1E7REE2"/>
<dbReference type="Pfam" id="PF01638">
    <property type="entry name" value="HxlR"/>
    <property type="match status" value="1"/>
</dbReference>
<proteinExistence type="predicted"/>
<evidence type="ECO:0000313" key="5">
    <source>
        <dbReference type="EMBL" id="OEY97701.1"/>
    </source>
</evidence>
<dbReference type="SUPFAM" id="SSF46785">
    <property type="entry name" value="Winged helix' DNA-binding domain"/>
    <property type="match status" value="1"/>
</dbReference>
<keyword evidence="6" id="KW-1185">Reference proteome</keyword>
<name>A0A1E7REE2_9GAMM</name>
<evidence type="ECO:0000313" key="6">
    <source>
        <dbReference type="Proteomes" id="UP000185895"/>
    </source>
</evidence>
<sequence>MNTDQHLKGRVLAQDCPSRQILLNLTSRWGGLVLISLRDCTLRFSELRQGIGGISEKMLAQTLKALEQDGFIHREVYPEVPPRVEYSLTAFGIEAAERFFHFTSWLEEMLPEILANRTQDL</sequence>
<dbReference type="PROSITE" id="PS51118">
    <property type="entry name" value="HTH_HXLR"/>
    <property type="match status" value="1"/>
</dbReference>
<keyword evidence="3" id="KW-0804">Transcription</keyword>
<dbReference type="PANTHER" id="PTHR33204">
    <property type="entry name" value="TRANSCRIPTIONAL REGULATOR, MARR FAMILY"/>
    <property type="match status" value="1"/>
</dbReference>
<feature type="domain" description="HTH hxlR-type" evidence="4">
    <location>
        <begin position="16"/>
        <end position="114"/>
    </location>
</feature>
<dbReference type="GO" id="GO:0003677">
    <property type="term" value="F:DNA binding"/>
    <property type="evidence" value="ECO:0007669"/>
    <property type="project" value="UniProtKB-KW"/>
</dbReference>
<gene>
    <name evidence="5" type="ORF">BJI46_08805</name>
</gene>
<dbReference type="OrthoDB" id="9807069at2"/>
<dbReference type="InterPro" id="IPR036390">
    <property type="entry name" value="WH_DNA-bd_sf"/>
</dbReference>
<protein>
    <submittedName>
        <fullName evidence="5">Transcriptional regulator</fullName>
    </submittedName>
</protein>
<evidence type="ECO:0000256" key="3">
    <source>
        <dbReference type="ARBA" id="ARBA00023163"/>
    </source>
</evidence>